<gene>
    <name evidence="1" type="ORF">JR347_10345</name>
</gene>
<dbReference type="AlphaFoldDB" id="A0A974WFE8"/>
<organism evidence="1 2">
    <name type="scientific">Fulvivirga lutea</name>
    <dbReference type="NCBI Taxonomy" id="2810512"/>
    <lineage>
        <taxon>Bacteria</taxon>
        <taxon>Pseudomonadati</taxon>
        <taxon>Bacteroidota</taxon>
        <taxon>Cytophagia</taxon>
        <taxon>Cytophagales</taxon>
        <taxon>Fulvivirgaceae</taxon>
        <taxon>Fulvivirga</taxon>
    </lineage>
</organism>
<dbReference type="EMBL" id="CP070608">
    <property type="protein sequence ID" value="QSE96017.1"/>
    <property type="molecule type" value="Genomic_DNA"/>
</dbReference>
<dbReference type="NCBIfam" id="TIGR04131">
    <property type="entry name" value="Bac_Flav_CTERM"/>
    <property type="match status" value="1"/>
</dbReference>
<keyword evidence="2" id="KW-1185">Reference proteome</keyword>
<dbReference type="InterPro" id="IPR013783">
    <property type="entry name" value="Ig-like_fold"/>
</dbReference>
<accession>A0A974WFE8</accession>
<dbReference type="RefSeq" id="WP_205720530.1">
    <property type="nucleotide sequence ID" value="NZ_CP070608.1"/>
</dbReference>
<dbReference type="InterPro" id="IPR026341">
    <property type="entry name" value="T9SS_type_B"/>
</dbReference>
<dbReference type="Gene3D" id="2.60.40.10">
    <property type="entry name" value="Immunoglobulins"/>
    <property type="match status" value="1"/>
</dbReference>
<evidence type="ECO:0000313" key="2">
    <source>
        <dbReference type="Proteomes" id="UP000662783"/>
    </source>
</evidence>
<dbReference type="KEGG" id="fuv:JR347_10345"/>
<evidence type="ECO:0000313" key="1">
    <source>
        <dbReference type="EMBL" id="QSE96017.1"/>
    </source>
</evidence>
<sequence length="642" mass="70954">MKRTLKILRVHSHYILFFLFTFFSKGLIAQCTFPYTSNSGTFTVSQIKGCAPLQVNICINSSAPSTCTGGESCDFIYGDGSDEGADQFENTYTEPGNYRLEIIYPNPAPSDFIDIVVTDKTAPEFEVYACGGNTVRADITDNQYDNYMISWGDGTDVTIPINTADQEHTYANTNTRTITVQGIDNNALDNCATASTSFTPFTSLPTPLITQLSVIDNSQVELNLSLADNIFYRLEVQVNGTGNFNFIKTIESTSTEEIIDNLDLENNYYCFRVGAVDLCSSAITYSNAICSINLSLAVNDGFNSLLWETSDPTGMFDLARKVTTENGSSTTNPYLQFTPQARLADDSNLDCNIEYCYFLEADFNGGISISNEVCGIATSSLAPDSVSDMSISVTDAGIQLEWEPQTQAISNYQIRSFGSLIANVEETNYLDVRNVGTEAAVCYIIVSEDECGNSNESKEFCSIYLSGSIAPDNTISLDWNDYNGFADSVDFYRVEKFYNLAPAGTFNSNTSDFTETDTNPNEQIINYQVTAIPRNSNLPPAVSNIITIIKLNNIYYPTAFTPDGNGNNETFSVKGQFIVDYQLQIFNRWGEMIFTTNNPDEGWDGTYNSSPQHEGTYVFNLRAVDLAGQEIERSGSFLLLRR</sequence>
<dbReference type="Proteomes" id="UP000662783">
    <property type="component" value="Chromosome"/>
</dbReference>
<dbReference type="Pfam" id="PF13585">
    <property type="entry name" value="CHU_C"/>
    <property type="match status" value="1"/>
</dbReference>
<name>A0A974WFE8_9BACT</name>
<reference evidence="1" key="1">
    <citation type="submission" date="2021-02" db="EMBL/GenBank/DDBJ databases">
        <title>Fulvivirga sp. S481 isolated from sea water.</title>
        <authorList>
            <person name="Bae S.S."/>
            <person name="Baek K."/>
        </authorList>
    </citation>
    <scope>NUCLEOTIDE SEQUENCE</scope>
    <source>
        <strain evidence="1">S481</strain>
    </source>
</reference>
<proteinExistence type="predicted"/>
<protein>
    <submittedName>
        <fullName evidence="1">Gliding motility-associated C-terminal domain-containing protein</fullName>
    </submittedName>
</protein>